<keyword evidence="8" id="KW-0735">Signal-anchor</keyword>
<dbReference type="STRING" id="1464123.SAMN05444126_10278"/>
<name>A0A1H9PXX1_9BACI</name>
<evidence type="ECO:0000256" key="2">
    <source>
        <dbReference type="ARBA" id="ARBA00022527"/>
    </source>
</evidence>
<evidence type="ECO:0000256" key="14">
    <source>
        <dbReference type="SAM" id="MobiDB-lite"/>
    </source>
</evidence>
<organism evidence="18 19">
    <name type="scientific">Salisediminibacterium halotolerans</name>
    <dbReference type="NCBI Taxonomy" id="517425"/>
    <lineage>
        <taxon>Bacteria</taxon>
        <taxon>Bacillati</taxon>
        <taxon>Bacillota</taxon>
        <taxon>Bacilli</taxon>
        <taxon>Bacillales</taxon>
        <taxon>Bacillaceae</taxon>
        <taxon>Salisediminibacterium</taxon>
    </lineage>
</organism>
<keyword evidence="6 18" id="KW-0418">Kinase</keyword>
<dbReference type="OrthoDB" id="9788659at2"/>
<dbReference type="EMBL" id="FOGV01000002">
    <property type="protein sequence ID" value="SER53081.1"/>
    <property type="molecule type" value="Genomic_DNA"/>
</dbReference>
<dbReference type="SMART" id="SM00740">
    <property type="entry name" value="PASTA"/>
    <property type="match status" value="3"/>
</dbReference>
<dbReference type="Proteomes" id="UP000199318">
    <property type="component" value="Unassembled WGS sequence"/>
</dbReference>
<proteinExistence type="predicted"/>
<evidence type="ECO:0000256" key="10">
    <source>
        <dbReference type="ARBA" id="ARBA00048679"/>
    </source>
</evidence>
<dbReference type="Gene3D" id="3.30.200.20">
    <property type="entry name" value="Phosphorylase Kinase, domain 1"/>
    <property type="match status" value="1"/>
</dbReference>
<comment type="subcellular location">
    <subcellularLocation>
        <location evidence="11">Spore membrane</location>
        <topology evidence="11">Single-pass type II membrane protein</topology>
    </subcellularLocation>
</comment>
<dbReference type="GO" id="GO:0004674">
    <property type="term" value="F:protein serine/threonine kinase activity"/>
    <property type="evidence" value="ECO:0007669"/>
    <property type="project" value="UniProtKB-KW"/>
</dbReference>
<evidence type="ECO:0000256" key="4">
    <source>
        <dbReference type="ARBA" id="ARBA00022679"/>
    </source>
</evidence>
<keyword evidence="19" id="KW-1185">Reference proteome</keyword>
<evidence type="ECO:0000256" key="6">
    <source>
        <dbReference type="ARBA" id="ARBA00022777"/>
    </source>
</evidence>
<evidence type="ECO:0000313" key="18">
    <source>
        <dbReference type="EMBL" id="SER53081.1"/>
    </source>
</evidence>
<dbReference type="RefSeq" id="WP_093071753.1">
    <property type="nucleotide sequence ID" value="NZ_FOGV01000002.1"/>
</dbReference>
<dbReference type="PROSITE" id="PS00108">
    <property type="entry name" value="PROTEIN_KINASE_ST"/>
    <property type="match status" value="1"/>
</dbReference>
<feature type="domain" description="PASTA" evidence="17">
    <location>
        <begin position="503"/>
        <end position="569"/>
    </location>
</feature>
<reference evidence="19" key="1">
    <citation type="submission" date="2016-10" db="EMBL/GenBank/DDBJ databases">
        <authorList>
            <person name="de Groot N.N."/>
        </authorList>
    </citation>
    <scope>NUCLEOTIDE SEQUENCE [LARGE SCALE GENOMIC DNA]</scope>
    <source>
        <strain evidence="19">10nlg</strain>
    </source>
</reference>
<accession>A0A1H9PXX1</accession>
<gene>
    <name evidence="18" type="ORF">SAMN05444126_10278</name>
</gene>
<keyword evidence="4" id="KW-0808">Transferase</keyword>
<dbReference type="Pfam" id="PF03793">
    <property type="entry name" value="PASTA"/>
    <property type="match status" value="2"/>
</dbReference>
<dbReference type="NCBIfam" id="NF033483">
    <property type="entry name" value="PknB_PASTA_kin"/>
    <property type="match status" value="1"/>
</dbReference>
<feature type="compositionally biased region" description="Polar residues" evidence="14">
    <location>
        <begin position="312"/>
        <end position="327"/>
    </location>
</feature>
<keyword evidence="2 18" id="KW-0723">Serine/threonine-protein kinase</keyword>
<feature type="domain" description="PASTA" evidence="17">
    <location>
        <begin position="436"/>
        <end position="502"/>
    </location>
</feature>
<dbReference type="PROSITE" id="PS00107">
    <property type="entry name" value="PROTEIN_KINASE_ATP"/>
    <property type="match status" value="1"/>
</dbReference>
<keyword evidence="15" id="KW-1133">Transmembrane helix</keyword>
<dbReference type="Gene3D" id="2.60.40.2560">
    <property type="match status" value="1"/>
</dbReference>
<dbReference type="InterPro" id="IPR011009">
    <property type="entry name" value="Kinase-like_dom_sf"/>
</dbReference>
<evidence type="ECO:0000313" key="19">
    <source>
        <dbReference type="Proteomes" id="UP000199318"/>
    </source>
</evidence>
<evidence type="ECO:0000256" key="7">
    <source>
        <dbReference type="ARBA" id="ARBA00022840"/>
    </source>
</evidence>
<evidence type="ECO:0000256" key="8">
    <source>
        <dbReference type="ARBA" id="ARBA00022968"/>
    </source>
</evidence>
<dbReference type="GO" id="GO:0007165">
    <property type="term" value="P:signal transduction"/>
    <property type="evidence" value="ECO:0007669"/>
    <property type="project" value="UniProtKB-ARBA"/>
</dbReference>
<evidence type="ECO:0000256" key="9">
    <source>
        <dbReference type="ARBA" id="ARBA00047899"/>
    </source>
</evidence>
<feature type="transmembrane region" description="Helical" evidence="15">
    <location>
        <begin position="339"/>
        <end position="362"/>
    </location>
</feature>
<dbReference type="InterPro" id="IPR000719">
    <property type="entry name" value="Prot_kinase_dom"/>
</dbReference>
<keyword evidence="15" id="KW-0472">Membrane</keyword>
<dbReference type="FunFam" id="1.10.510.10:FF:000021">
    <property type="entry name" value="Serine/threonine protein kinase"/>
    <property type="match status" value="1"/>
</dbReference>
<dbReference type="AlphaFoldDB" id="A0A1H9PXX1"/>
<comment type="catalytic activity">
    <reaction evidence="9">
        <text>L-threonyl-[protein] + ATP = O-phospho-L-threonyl-[protein] + ADP + H(+)</text>
        <dbReference type="Rhea" id="RHEA:46608"/>
        <dbReference type="Rhea" id="RHEA-COMP:11060"/>
        <dbReference type="Rhea" id="RHEA-COMP:11605"/>
        <dbReference type="ChEBI" id="CHEBI:15378"/>
        <dbReference type="ChEBI" id="CHEBI:30013"/>
        <dbReference type="ChEBI" id="CHEBI:30616"/>
        <dbReference type="ChEBI" id="CHEBI:61977"/>
        <dbReference type="ChEBI" id="CHEBI:456216"/>
        <dbReference type="EC" id="2.7.11.1"/>
    </reaction>
</comment>
<evidence type="ECO:0000256" key="13">
    <source>
        <dbReference type="PROSITE-ProRule" id="PRU10141"/>
    </source>
</evidence>
<evidence type="ECO:0000256" key="5">
    <source>
        <dbReference type="ARBA" id="ARBA00022741"/>
    </source>
</evidence>
<dbReference type="SUPFAM" id="SSF56112">
    <property type="entry name" value="Protein kinase-like (PK-like)"/>
    <property type="match status" value="1"/>
</dbReference>
<keyword evidence="3" id="KW-0309">Germination</keyword>
<dbReference type="Pfam" id="PF00069">
    <property type="entry name" value="Pkinase"/>
    <property type="match status" value="1"/>
</dbReference>
<dbReference type="EC" id="2.7.11.1" evidence="1"/>
<dbReference type="GO" id="GO:0005524">
    <property type="term" value="F:ATP binding"/>
    <property type="evidence" value="ECO:0007669"/>
    <property type="project" value="UniProtKB-UniRule"/>
</dbReference>
<keyword evidence="15" id="KW-0812">Transmembrane</keyword>
<dbReference type="PROSITE" id="PS51178">
    <property type="entry name" value="PASTA"/>
    <property type="match status" value="3"/>
</dbReference>
<dbReference type="Gene3D" id="1.10.510.10">
    <property type="entry name" value="Transferase(Phosphotransferase) domain 1"/>
    <property type="match status" value="1"/>
</dbReference>
<protein>
    <recommendedName>
        <fullName evidence="12">Serine/threonine-protein kinase PrkC</fullName>
        <ecNumber evidence="1">2.7.11.1</ecNumber>
    </recommendedName>
</protein>
<dbReference type="PANTHER" id="PTHR43289:SF34">
    <property type="entry name" value="SERINE_THREONINE-PROTEIN KINASE YBDM-RELATED"/>
    <property type="match status" value="1"/>
</dbReference>
<dbReference type="CDD" id="cd06577">
    <property type="entry name" value="PASTA_pknB"/>
    <property type="match status" value="3"/>
</dbReference>
<evidence type="ECO:0000256" key="1">
    <source>
        <dbReference type="ARBA" id="ARBA00012513"/>
    </source>
</evidence>
<feature type="binding site" evidence="13">
    <location>
        <position position="39"/>
    </location>
    <ligand>
        <name>ATP</name>
        <dbReference type="ChEBI" id="CHEBI:30616"/>
    </ligand>
</feature>
<feature type="compositionally biased region" description="Acidic residues" evidence="14">
    <location>
        <begin position="570"/>
        <end position="579"/>
    </location>
</feature>
<feature type="region of interest" description="Disordered" evidence="14">
    <location>
        <begin position="543"/>
        <end position="645"/>
    </location>
</feature>
<feature type="compositionally biased region" description="Low complexity" evidence="14">
    <location>
        <begin position="580"/>
        <end position="590"/>
    </location>
</feature>
<sequence>MIEKRVNDRYEIIRSIGAGGMADVYLARDLILDRDVAVKVLKEQFSNDDEFIRRFRREAKSATSLSHPNVVSIFDVGEEDDEYFIVMEYVDGMTLKEYIQQYGRLSAVESMRILDQLTSAVGHAHDNQIVHRDLKPQNILIRHDGTAKVTDFGISRAISDATITHTNSVLGSVHYLSPEQAKGGFVTYQSDLYALGVIAYEMLSGDVPFSGDTAVSIAIKHLQEPIPSLKEMDTSIPQSVENIIIRSTAKDAADRYRNAAQMNEDVVTALNPERLHEAALPIVMNDSNMTKAVPIIGGTKNVEDKTIVPGNSQQLSADERQASSLHTNKAHEKPDRKAMWLKLGALGAGAAVVILFLAFYFIPNWLHVDEVTIPDNLIGMHYEEAEEILAEDLQLEVETERRFDDEIEEDHVVSHNPDAGSSVKVGALITLVVSDGMEPVEMDELTGVNRGEAEDQLDEFAEVEVDFEETYESKDDTVMQQEPAPGETVIPAETSVKLTVSETPEYTMDNLRGMTRDEIVSAIGSEPLLDFTFEDEPHERIPEGEAFEQDPQRGETINEPTTVEVVFSEGPEEDEENEENANGSENNQNENNEEEVISGTVPFSVSVPDEEENNDNEFDVVISVADDKSDEPEEEITEEVTEDTEYDVPMSLYPGETGRLILEIDGEEFADSPYEFAAEDIEQ</sequence>
<evidence type="ECO:0000256" key="12">
    <source>
        <dbReference type="ARBA" id="ARBA00070041"/>
    </source>
</evidence>
<feature type="domain" description="PASTA" evidence="17">
    <location>
        <begin position="372"/>
        <end position="435"/>
    </location>
</feature>
<dbReference type="InterPro" id="IPR008271">
    <property type="entry name" value="Ser/Thr_kinase_AS"/>
</dbReference>
<keyword evidence="5 13" id="KW-0547">Nucleotide-binding</keyword>
<comment type="caution">
    <text evidence="18">The sequence shown here is derived from an EMBL/GenBank/DDBJ whole genome shotgun (WGS) entry which is preliminary data.</text>
</comment>
<dbReference type="InterPro" id="IPR005543">
    <property type="entry name" value="PASTA_dom"/>
</dbReference>
<dbReference type="PROSITE" id="PS50011">
    <property type="entry name" value="PROTEIN_KINASE_DOM"/>
    <property type="match status" value="1"/>
</dbReference>
<dbReference type="GO" id="GO:0009847">
    <property type="term" value="P:spore germination"/>
    <property type="evidence" value="ECO:0007669"/>
    <property type="project" value="UniProtKB-ARBA"/>
</dbReference>
<dbReference type="FunFam" id="3.30.200.20:FF:000035">
    <property type="entry name" value="Serine/threonine protein kinase Stk1"/>
    <property type="match status" value="1"/>
</dbReference>
<feature type="region of interest" description="Disordered" evidence="14">
    <location>
        <begin position="312"/>
        <end position="331"/>
    </location>
</feature>
<keyword evidence="7 13" id="KW-0067">ATP-binding</keyword>
<evidence type="ECO:0000256" key="11">
    <source>
        <dbReference type="ARBA" id="ARBA00060432"/>
    </source>
</evidence>
<dbReference type="Gene3D" id="3.30.10.20">
    <property type="match status" value="3"/>
</dbReference>
<feature type="compositionally biased region" description="Acidic residues" evidence="14">
    <location>
        <begin position="608"/>
        <end position="618"/>
    </location>
</feature>
<dbReference type="CDD" id="cd14014">
    <property type="entry name" value="STKc_PknB_like"/>
    <property type="match status" value="1"/>
</dbReference>
<evidence type="ECO:0000256" key="3">
    <source>
        <dbReference type="ARBA" id="ARBA00022544"/>
    </source>
</evidence>
<feature type="domain" description="Protein kinase" evidence="16">
    <location>
        <begin position="10"/>
        <end position="267"/>
    </location>
</feature>
<dbReference type="SMART" id="SM00220">
    <property type="entry name" value="S_TKc"/>
    <property type="match status" value="1"/>
</dbReference>
<evidence type="ECO:0000259" key="16">
    <source>
        <dbReference type="PROSITE" id="PS50011"/>
    </source>
</evidence>
<comment type="catalytic activity">
    <reaction evidence="10">
        <text>L-seryl-[protein] + ATP = O-phospho-L-seryl-[protein] + ADP + H(+)</text>
        <dbReference type="Rhea" id="RHEA:17989"/>
        <dbReference type="Rhea" id="RHEA-COMP:9863"/>
        <dbReference type="Rhea" id="RHEA-COMP:11604"/>
        <dbReference type="ChEBI" id="CHEBI:15378"/>
        <dbReference type="ChEBI" id="CHEBI:29999"/>
        <dbReference type="ChEBI" id="CHEBI:30616"/>
        <dbReference type="ChEBI" id="CHEBI:83421"/>
        <dbReference type="ChEBI" id="CHEBI:456216"/>
        <dbReference type="EC" id="2.7.11.1"/>
    </reaction>
</comment>
<dbReference type="GO" id="GO:0071224">
    <property type="term" value="P:cellular response to peptidoglycan"/>
    <property type="evidence" value="ECO:0007669"/>
    <property type="project" value="UniProtKB-ARBA"/>
</dbReference>
<evidence type="ECO:0000259" key="17">
    <source>
        <dbReference type="PROSITE" id="PS51178"/>
    </source>
</evidence>
<evidence type="ECO:0000256" key="15">
    <source>
        <dbReference type="SAM" id="Phobius"/>
    </source>
</evidence>
<dbReference type="PANTHER" id="PTHR43289">
    <property type="entry name" value="MITOGEN-ACTIVATED PROTEIN KINASE KINASE KINASE 20-RELATED"/>
    <property type="match status" value="1"/>
</dbReference>
<dbReference type="InterPro" id="IPR017441">
    <property type="entry name" value="Protein_kinase_ATP_BS"/>
</dbReference>
<feature type="compositionally biased region" description="Acidic residues" evidence="14">
    <location>
        <begin position="628"/>
        <end position="645"/>
    </location>
</feature>